<dbReference type="AlphaFoldDB" id="A0A5D3AU71"/>
<evidence type="ECO:0000256" key="2">
    <source>
        <dbReference type="SAM" id="Phobius"/>
    </source>
</evidence>
<keyword evidence="2" id="KW-1133">Transmembrane helix</keyword>
<evidence type="ECO:0000313" key="4">
    <source>
        <dbReference type="Proteomes" id="UP000322245"/>
    </source>
</evidence>
<feature type="compositionally biased region" description="Basic residues" evidence="1">
    <location>
        <begin position="294"/>
        <end position="304"/>
    </location>
</feature>
<sequence length="622" mass="69984">MPSPAPQSPQQGGKQSLGNRHAPLHSQRFSPSEGLRTIVYTCLQEYYDFILFWTDIAVHIITIVVLATMEYYFRPVSRLQSSADGTRLIVNTNFAEEENEHMQNDLAPELVMDFVEWWPPTEKTKEIPAKDLLTELPVLACLGWATMEFWLREQKDEEETQLNEMKEDLGKFRAMIASLAKAFMPFPPTQSPQQGGQQPLVVVMTRLQKIKIASKSETPSPPMFPSPSPQMYPPSPLASPPQRHSRPLGVHFPPSFQLEQIRQLSPDISTTSQPFVASVKHKRDDSSAESDARKRYKRHTRVKKAPPIPKNPVGKRMARKRVLEFEEIVHQHEHGKTLSFTVTGVVVSVLPSANLKWLSTNWAMNANPLPFFSAQRWSLMWFLINILWATVLLGKGLGGWKAPDRPPSTANDSPPFEGLRTIVYTCLQEYYDFILFWTDIAVHIITIVVLATMDSSTCPVPRLQMSADGARLAVNLIVYCFLMPSPPGRSSQQGGQQPLVVVISACRLQLLPRRSDLTSTPTWNLSQMVPALPTAWPRVGSFHGWMSGLFEDIARQEQAAYDKWFEVEYDLINAGQLSPEEANEARNTAKQGIDALRAGSVWAKVIIPIFGFILSVVVYLVG</sequence>
<feature type="region of interest" description="Disordered" evidence="1">
    <location>
        <begin position="213"/>
        <end position="252"/>
    </location>
</feature>
<comment type="caution">
    <text evidence="3">The sequence shown here is derived from an EMBL/GenBank/DDBJ whole genome shotgun (WGS) entry which is preliminary data.</text>
</comment>
<dbReference type="EMBL" id="NIDF01000080">
    <property type="protein sequence ID" value="TYJ53713.1"/>
    <property type="molecule type" value="Genomic_DNA"/>
</dbReference>
<proteinExistence type="predicted"/>
<gene>
    <name evidence="3" type="ORF">B9479_005680</name>
</gene>
<feature type="compositionally biased region" description="Low complexity" evidence="1">
    <location>
        <begin position="8"/>
        <end position="18"/>
    </location>
</feature>
<feature type="compositionally biased region" description="Pro residues" evidence="1">
    <location>
        <begin position="219"/>
        <end position="239"/>
    </location>
</feature>
<keyword evidence="4" id="KW-1185">Reference proteome</keyword>
<feature type="transmembrane region" description="Helical" evidence="2">
    <location>
        <begin position="601"/>
        <end position="621"/>
    </location>
</feature>
<feature type="transmembrane region" description="Helical" evidence="2">
    <location>
        <begin position="379"/>
        <end position="398"/>
    </location>
</feature>
<feature type="region of interest" description="Disordered" evidence="1">
    <location>
        <begin position="272"/>
        <end position="315"/>
    </location>
</feature>
<accession>A0A5D3AU71</accession>
<feature type="transmembrane region" description="Helical" evidence="2">
    <location>
        <begin position="50"/>
        <end position="73"/>
    </location>
</feature>
<keyword evidence="2" id="KW-0812">Transmembrane</keyword>
<name>A0A5D3AU71_9TREE</name>
<reference evidence="3 4" key="1">
    <citation type="submission" date="2017-05" db="EMBL/GenBank/DDBJ databases">
        <title>The Genome Sequence of Tsuchiyaea wingfieldii DSM 27421.</title>
        <authorList>
            <person name="Cuomo C."/>
            <person name="Passer A."/>
            <person name="Billmyre B."/>
            <person name="Heitman J."/>
        </authorList>
    </citation>
    <scope>NUCLEOTIDE SEQUENCE [LARGE SCALE GENOMIC DNA]</scope>
    <source>
        <strain evidence="3 4">DSM 27421</strain>
    </source>
</reference>
<evidence type="ECO:0000313" key="3">
    <source>
        <dbReference type="EMBL" id="TYJ53713.1"/>
    </source>
</evidence>
<feature type="region of interest" description="Disordered" evidence="1">
    <location>
        <begin position="1"/>
        <end position="28"/>
    </location>
</feature>
<evidence type="ECO:0000256" key="1">
    <source>
        <dbReference type="SAM" id="MobiDB-lite"/>
    </source>
</evidence>
<protein>
    <submittedName>
        <fullName evidence="3">Uncharacterized protein</fullName>
    </submittedName>
</protein>
<dbReference type="Proteomes" id="UP000322245">
    <property type="component" value="Unassembled WGS sequence"/>
</dbReference>
<keyword evidence="2" id="KW-0472">Membrane</keyword>
<organism evidence="3 4">
    <name type="scientific">Cryptococcus floricola</name>
    <dbReference type="NCBI Taxonomy" id="2591691"/>
    <lineage>
        <taxon>Eukaryota</taxon>
        <taxon>Fungi</taxon>
        <taxon>Dikarya</taxon>
        <taxon>Basidiomycota</taxon>
        <taxon>Agaricomycotina</taxon>
        <taxon>Tremellomycetes</taxon>
        <taxon>Tremellales</taxon>
        <taxon>Cryptococcaceae</taxon>
        <taxon>Cryptococcus</taxon>
    </lineage>
</organism>
<feature type="compositionally biased region" description="Basic and acidic residues" evidence="1">
    <location>
        <begin position="282"/>
        <end position="293"/>
    </location>
</feature>
<feature type="transmembrane region" description="Helical" evidence="2">
    <location>
        <begin position="430"/>
        <end position="451"/>
    </location>
</feature>